<accession>A0A0C3PU09</accession>
<dbReference type="OrthoDB" id="272289at2759"/>
<evidence type="ECO:0000256" key="3">
    <source>
        <dbReference type="ARBA" id="ARBA00022801"/>
    </source>
</evidence>
<organism evidence="6 7">
    <name type="scientific">Tulasnella calospora MUT 4182</name>
    <dbReference type="NCBI Taxonomy" id="1051891"/>
    <lineage>
        <taxon>Eukaryota</taxon>
        <taxon>Fungi</taxon>
        <taxon>Dikarya</taxon>
        <taxon>Basidiomycota</taxon>
        <taxon>Agaricomycotina</taxon>
        <taxon>Agaricomycetes</taxon>
        <taxon>Cantharellales</taxon>
        <taxon>Tulasnellaceae</taxon>
        <taxon>Tulasnella</taxon>
    </lineage>
</organism>
<feature type="non-terminal residue" evidence="6">
    <location>
        <position position="1"/>
    </location>
</feature>
<keyword evidence="4 5" id="KW-0326">Glycosidase</keyword>
<dbReference type="AlphaFoldDB" id="A0A0C3PU09"/>
<dbReference type="HOGENOM" id="CLU_009397_2_0_1"/>
<sequence>APTGSFTNPIKGSNGSDPFMVYYGGYYYLLTTTWSDVEITRATTIDGLKTAAPKVVWTQDSVAARCCNYWAPEVHKIGNRQGPTGTYVYQNVHVLEGGSTPYDTYTYKAQLAPTNAPNDWVIDGTILKIRGSNYFVFSGQDTTAGQAIWITPLTNAWTAGARSLISHPLESWERDGWYVNEGPQPLYHNGAIYLTYSASLCASTNSYSLGLLKYNGGDPTSINSWTKTGPYLTSANGNYGPGHNGFFTTPGGVTYIVFHATPDSAGDCGGNRYTMIQPMSWASDGVTPIFPVPAPLSASIPAYP</sequence>
<dbReference type="CDD" id="cd18820">
    <property type="entry name" value="GH43_LbAraf43-like"/>
    <property type="match status" value="1"/>
</dbReference>
<dbReference type="InterPro" id="IPR006710">
    <property type="entry name" value="Glyco_hydro_43"/>
</dbReference>
<dbReference type="PANTHER" id="PTHR43817:SF1">
    <property type="entry name" value="HYDROLASE, FAMILY 43, PUTATIVE (AFU_ORTHOLOGUE AFUA_3G01660)-RELATED"/>
    <property type="match status" value="1"/>
</dbReference>
<keyword evidence="3 5" id="KW-0378">Hydrolase</keyword>
<evidence type="ECO:0000256" key="2">
    <source>
        <dbReference type="ARBA" id="ARBA00022729"/>
    </source>
</evidence>
<dbReference type="PANTHER" id="PTHR43817">
    <property type="entry name" value="GLYCOSYL HYDROLASE"/>
    <property type="match status" value="1"/>
</dbReference>
<evidence type="ECO:0000313" key="6">
    <source>
        <dbReference type="EMBL" id="KIO18295.1"/>
    </source>
</evidence>
<dbReference type="Proteomes" id="UP000054248">
    <property type="component" value="Unassembled WGS sequence"/>
</dbReference>
<reference evidence="6 7" key="1">
    <citation type="submission" date="2014-04" db="EMBL/GenBank/DDBJ databases">
        <authorList>
            <consortium name="DOE Joint Genome Institute"/>
            <person name="Kuo A."/>
            <person name="Girlanda M."/>
            <person name="Perotto S."/>
            <person name="Kohler A."/>
            <person name="Nagy L.G."/>
            <person name="Floudas D."/>
            <person name="Copeland A."/>
            <person name="Barry K.W."/>
            <person name="Cichocki N."/>
            <person name="Veneault-Fourrey C."/>
            <person name="LaButti K."/>
            <person name="Lindquist E.A."/>
            <person name="Lipzen A."/>
            <person name="Lundell T."/>
            <person name="Morin E."/>
            <person name="Murat C."/>
            <person name="Sun H."/>
            <person name="Tunlid A."/>
            <person name="Henrissat B."/>
            <person name="Grigoriev I.V."/>
            <person name="Hibbett D.S."/>
            <person name="Martin F."/>
            <person name="Nordberg H.P."/>
            <person name="Cantor M.N."/>
            <person name="Hua S.X."/>
        </authorList>
    </citation>
    <scope>NUCLEOTIDE SEQUENCE [LARGE SCALE GENOMIC DNA]</scope>
    <source>
        <strain evidence="6 7">MUT 4182</strain>
    </source>
</reference>
<keyword evidence="7" id="KW-1185">Reference proteome</keyword>
<dbReference type="GO" id="GO:0005975">
    <property type="term" value="P:carbohydrate metabolic process"/>
    <property type="evidence" value="ECO:0007669"/>
    <property type="project" value="InterPro"/>
</dbReference>
<keyword evidence="2" id="KW-0732">Signal</keyword>
<protein>
    <submittedName>
        <fullName evidence="6">Glycoside hydrolase family 43 protein</fullName>
    </submittedName>
</protein>
<name>A0A0C3PU09_9AGAM</name>
<evidence type="ECO:0000256" key="5">
    <source>
        <dbReference type="RuleBase" id="RU361187"/>
    </source>
</evidence>
<dbReference type="SUPFAM" id="SSF75005">
    <property type="entry name" value="Arabinanase/levansucrase/invertase"/>
    <property type="match status" value="1"/>
</dbReference>
<dbReference type="STRING" id="1051891.A0A0C3PU09"/>
<dbReference type="Gene3D" id="2.115.10.20">
    <property type="entry name" value="Glycosyl hydrolase domain, family 43"/>
    <property type="match status" value="1"/>
</dbReference>
<dbReference type="EMBL" id="KN823298">
    <property type="protein sequence ID" value="KIO18295.1"/>
    <property type="molecule type" value="Genomic_DNA"/>
</dbReference>
<dbReference type="Pfam" id="PF04616">
    <property type="entry name" value="Glyco_hydro_43"/>
    <property type="match status" value="1"/>
</dbReference>
<evidence type="ECO:0000256" key="1">
    <source>
        <dbReference type="ARBA" id="ARBA00009865"/>
    </source>
</evidence>
<evidence type="ECO:0000313" key="7">
    <source>
        <dbReference type="Proteomes" id="UP000054248"/>
    </source>
</evidence>
<gene>
    <name evidence="6" type="ORF">M407DRAFT_84123</name>
</gene>
<dbReference type="InterPro" id="IPR023296">
    <property type="entry name" value="Glyco_hydro_beta-prop_sf"/>
</dbReference>
<reference evidence="7" key="2">
    <citation type="submission" date="2015-01" db="EMBL/GenBank/DDBJ databases">
        <title>Evolutionary Origins and Diversification of the Mycorrhizal Mutualists.</title>
        <authorList>
            <consortium name="DOE Joint Genome Institute"/>
            <consortium name="Mycorrhizal Genomics Consortium"/>
            <person name="Kohler A."/>
            <person name="Kuo A."/>
            <person name="Nagy L.G."/>
            <person name="Floudas D."/>
            <person name="Copeland A."/>
            <person name="Barry K.W."/>
            <person name="Cichocki N."/>
            <person name="Veneault-Fourrey C."/>
            <person name="LaButti K."/>
            <person name="Lindquist E.A."/>
            <person name="Lipzen A."/>
            <person name="Lundell T."/>
            <person name="Morin E."/>
            <person name="Murat C."/>
            <person name="Riley R."/>
            <person name="Ohm R."/>
            <person name="Sun H."/>
            <person name="Tunlid A."/>
            <person name="Henrissat B."/>
            <person name="Grigoriev I.V."/>
            <person name="Hibbett D.S."/>
            <person name="Martin F."/>
        </authorList>
    </citation>
    <scope>NUCLEOTIDE SEQUENCE [LARGE SCALE GENOMIC DNA]</scope>
    <source>
        <strain evidence="7">MUT 4182</strain>
    </source>
</reference>
<evidence type="ECO:0000256" key="4">
    <source>
        <dbReference type="ARBA" id="ARBA00023295"/>
    </source>
</evidence>
<comment type="similarity">
    <text evidence="1 5">Belongs to the glycosyl hydrolase 43 family.</text>
</comment>
<dbReference type="GO" id="GO:0004553">
    <property type="term" value="F:hydrolase activity, hydrolyzing O-glycosyl compounds"/>
    <property type="evidence" value="ECO:0007669"/>
    <property type="project" value="InterPro"/>
</dbReference>
<proteinExistence type="inferred from homology"/>